<dbReference type="SUPFAM" id="SSF52833">
    <property type="entry name" value="Thioredoxin-like"/>
    <property type="match status" value="1"/>
</dbReference>
<dbReference type="CDD" id="cd02966">
    <property type="entry name" value="TlpA_like_family"/>
    <property type="match status" value="1"/>
</dbReference>
<dbReference type="GO" id="GO:0017004">
    <property type="term" value="P:cytochrome complex assembly"/>
    <property type="evidence" value="ECO:0007669"/>
    <property type="project" value="UniProtKB-KW"/>
</dbReference>
<dbReference type="InterPro" id="IPR000866">
    <property type="entry name" value="AhpC/TSA"/>
</dbReference>
<dbReference type="PROSITE" id="PS51352">
    <property type="entry name" value="THIOREDOXIN_2"/>
    <property type="match status" value="1"/>
</dbReference>
<dbReference type="InterPro" id="IPR017937">
    <property type="entry name" value="Thioredoxin_CS"/>
</dbReference>
<dbReference type="EMBL" id="VIWO01000005">
    <property type="protein sequence ID" value="TWF39955.1"/>
    <property type="molecule type" value="Genomic_DNA"/>
</dbReference>
<dbReference type="Proteomes" id="UP000320811">
    <property type="component" value="Unassembled WGS sequence"/>
</dbReference>
<dbReference type="Pfam" id="PF14289">
    <property type="entry name" value="DUF4369"/>
    <property type="match status" value="1"/>
</dbReference>
<evidence type="ECO:0000256" key="1">
    <source>
        <dbReference type="ARBA" id="ARBA00004196"/>
    </source>
</evidence>
<evidence type="ECO:0000256" key="4">
    <source>
        <dbReference type="ARBA" id="ARBA00023284"/>
    </source>
</evidence>
<dbReference type="GO" id="GO:0016491">
    <property type="term" value="F:oxidoreductase activity"/>
    <property type="evidence" value="ECO:0007669"/>
    <property type="project" value="InterPro"/>
</dbReference>
<comment type="caution">
    <text evidence="6">The sequence shown here is derived from an EMBL/GenBank/DDBJ whole genome shotgun (WGS) entry which is preliminary data.</text>
</comment>
<dbReference type="InterPro" id="IPR036249">
    <property type="entry name" value="Thioredoxin-like_sf"/>
</dbReference>
<feature type="domain" description="Thioredoxin" evidence="5">
    <location>
        <begin position="239"/>
        <end position="376"/>
    </location>
</feature>
<dbReference type="OrthoDB" id="6399635at2"/>
<evidence type="ECO:0000313" key="6">
    <source>
        <dbReference type="EMBL" id="TWF39955.1"/>
    </source>
</evidence>
<dbReference type="PROSITE" id="PS00194">
    <property type="entry name" value="THIOREDOXIN_1"/>
    <property type="match status" value="1"/>
</dbReference>
<evidence type="ECO:0000256" key="3">
    <source>
        <dbReference type="ARBA" id="ARBA00023157"/>
    </source>
</evidence>
<dbReference type="RefSeq" id="WP_145671126.1">
    <property type="nucleotide sequence ID" value="NZ_VIWO01000005.1"/>
</dbReference>
<dbReference type="PANTHER" id="PTHR42852:SF6">
    <property type="entry name" value="THIOL:DISULFIDE INTERCHANGE PROTEIN DSBE"/>
    <property type="match status" value="1"/>
</dbReference>
<proteinExistence type="predicted"/>
<keyword evidence="2" id="KW-0201">Cytochrome c-type biogenesis</keyword>
<sequence length="376" mass="42974">MRKYKPSVFYFFLIVVCFSLVQISYAQDGRYKISGKITGIGDAKVLLMNKPRGIGSAFKKEIYDSCYSTNDCFSFSGELNEIKFLSIEVPFVDRSWLTFIGENKDIRIDGDKNAIHDAKVSGSPQTDVYHHYIYDISHPAHINDEKVLDSLAALKDSGRSEKLISEYRTMSNRRDEADLFNQIVEHPDNYGLLYELWGVSTFIPRDSVQKYYSKFSNEIKRTSLGKVLYYSVFEYDKIIQKGKKMPDFSMPDTTQCMRSISDFRGKYVLLDFWASWCGPCLAELPALKKIDSLYRKKGLEIVGISLDTEKTLWKDAIKENNINWTNLSDLKGGNNKGAQLLRVFGIPARFLLDPKGNLLILNSPLAEVEELLSQIL</sequence>
<evidence type="ECO:0000256" key="2">
    <source>
        <dbReference type="ARBA" id="ARBA00022748"/>
    </source>
</evidence>
<accession>A0A561PPB9</accession>
<dbReference type="InterPro" id="IPR025380">
    <property type="entry name" value="DUF4369"/>
</dbReference>
<keyword evidence="3" id="KW-1015">Disulfide bond</keyword>
<keyword evidence="4" id="KW-0676">Redox-active center</keyword>
<evidence type="ECO:0000259" key="5">
    <source>
        <dbReference type="PROSITE" id="PS51352"/>
    </source>
</evidence>
<keyword evidence="7" id="KW-1185">Reference proteome</keyword>
<evidence type="ECO:0000313" key="7">
    <source>
        <dbReference type="Proteomes" id="UP000320811"/>
    </source>
</evidence>
<reference evidence="6 7" key="1">
    <citation type="submission" date="2019-06" db="EMBL/GenBank/DDBJ databases">
        <title>Sorghum-associated microbial communities from plants grown in Nebraska, USA.</title>
        <authorList>
            <person name="Schachtman D."/>
        </authorList>
    </citation>
    <scope>NUCLEOTIDE SEQUENCE [LARGE SCALE GENOMIC DNA]</scope>
    <source>
        <strain evidence="6 7">1209</strain>
    </source>
</reference>
<organism evidence="6 7">
    <name type="scientific">Chitinophaga polysaccharea</name>
    <dbReference type="NCBI Taxonomy" id="1293035"/>
    <lineage>
        <taxon>Bacteria</taxon>
        <taxon>Pseudomonadati</taxon>
        <taxon>Bacteroidota</taxon>
        <taxon>Chitinophagia</taxon>
        <taxon>Chitinophagales</taxon>
        <taxon>Chitinophagaceae</taxon>
        <taxon>Chitinophaga</taxon>
    </lineage>
</organism>
<comment type="subcellular location">
    <subcellularLocation>
        <location evidence="1">Cell envelope</location>
    </subcellularLocation>
</comment>
<gene>
    <name evidence="6" type="ORF">FHW36_105396</name>
</gene>
<dbReference type="GO" id="GO:0016209">
    <property type="term" value="F:antioxidant activity"/>
    <property type="evidence" value="ECO:0007669"/>
    <property type="project" value="InterPro"/>
</dbReference>
<protein>
    <submittedName>
        <fullName evidence="6">Peroxiredoxin</fullName>
    </submittedName>
</protein>
<dbReference type="Pfam" id="PF00578">
    <property type="entry name" value="AhpC-TSA"/>
    <property type="match status" value="1"/>
</dbReference>
<dbReference type="AlphaFoldDB" id="A0A561PPB9"/>
<dbReference type="InterPro" id="IPR050553">
    <property type="entry name" value="Thioredoxin_ResA/DsbE_sf"/>
</dbReference>
<dbReference type="PANTHER" id="PTHR42852">
    <property type="entry name" value="THIOL:DISULFIDE INTERCHANGE PROTEIN DSBE"/>
    <property type="match status" value="1"/>
</dbReference>
<dbReference type="InterPro" id="IPR013766">
    <property type="entry name" value="Thioredoxin_domain"/>
</dbReference>
<dbReference type="GO" id="GO:0030313">
    <property type="term" value="C:cell envelope"/>
    <property type="evidence" value="ECO:0007669"/>
    <property type="project" value="UniProtKB-SubCell"/>
</dbReference>
<dbReference type="Gene3D" id="3.40.30.10">
    <property type="entry name" value="Glutaredoxin"/>
    <property type="match status" value="1"/>
</dbReference>
<name>A0A561PPB9_9BACT</name>